<evidence type="ECO:0000313" key="1">
    <source>
        <dbReference type="EMBL" id="GBP42579.1"/>
    </source>
</evidence>
<accession>A0A4C1VWI3</accession>
<evidence type="ECO:0000313" key="2">
    <source>
        <dbReference type="Proteomes" id="UP000299102"/>
    </source>
</evidence>
<dbReference type="AlphaFoldDB" id="A0A4C1VWI3"/>
<dbReference type="EMBL" id="BGZK01000421">
    <property type="protein sequence ID" value="GBP42579.1"/>
    <property type="molecule type" value="Genomic_DNA"/>
</dbReference>
<reference evidence="1 2" key="1">
    <citation type="journal article" date="2019" name="Commun. Biol.">
        <title>The bagworm genome reveals a unique fibroin gene that provides high tensile strength.</title>
        <authorList>
            <person name="Kono N."/>
            <person name="Nakamura H."/>
            <person name="Ohtoshi R."/>
            <person name="Tomita M."/>
            <person name="Numata K."/>
            <person name="Arakawa K."/>
        </authorList>
    </citation>
    <scope>NUCLEOTIDE SEQUENCE [LARGE SCALE GENOMIC DNA]</scope>
</reference>
<proteinExistence type="predicted"/>
<organism evidence="1 2">
    <name type="scientific">Eumeta variegata</name>
    <name type="common">Bagworm moth</name>
    <name type="synonym">Eumeta japonica</name>
    <dbReference type="NCBI Taxonomy" id="151549"/>
    <lineage>
        <taxon>Eukaryota</taxon>
        <taxon>Metazoa</taxon>
        <taxon>Ecdysozoa</taxon>
        <taxon>Arthropoda</taxon>
        <taxon>Hexapoda</taxon>
        <taxon>Insecta</taxon>
        <taxon>Pterygota</taxon>
        <taxon>Neoptera</taxon>
        <taxon>Endopterygota</taxon>
        <taxon>Lepidoptera</taxon>
        <taxon>Glossata</taxon>
        <taxon>Ditrysia</taxon>
        <taxon>Tineoidea</taxon>
        <taxon>Psychidae</taxon>
        <taxon>Oiketicinae</taxon>
        <taxon>Eumeta</taxon>
    </lineage>
</organism>
<name>A0A4C1VWI3_EUMVA</name>
<dbReference type="Proteomes" id="UP000299102">
    <property type="component" value="Unassembled WGS sequence"/>
</dbReference>
<keyword evidence="2" id="KW-1185">Reference proteome</keyword>
<gene>
    <name evidence="1" type="ORF">EVAR_87130_1</name>
</gene>
<sequence>MPAAKRLGYKHLHHQLRKQKAALLLANKISKTSFVAATFPRPYEIQDLLGNAPDPRLAQRRRVEPFRCSMATKIDEEDVTSTHRVSDLQSNSVNLKRSSRYRYNDGDWIVDVIMITSVEGGRWQTSHPDLIQVSHRY</sequence>
<comment type="caution">
    <text evidence="1">The sequence shown here is derived from an EMBL/GenBank/DDBJ whole genome shotgun (WGS) entry which is preliminary data.</text>
</comment>
<protein>
    <submittedName>
        <fullName evidence="1">Uncharacterized protein</fullName>
    </submittedName>
</protein>